<evidence type="ECO:0000256" key="11">
    <source>
        <dbReference type="ARBA" id="ARBA00022801"/>
    </source>
</evidence>
<reference evidence="22" key="1">
    <citation type="submission" date="2021-12" db="EMBL/GenBank/DDBJ databases">
        <authorList>
            <person name="King R."/>
        </authorList>
    </citation>
    <scope>NUCLEOTIDE SEQUENCE</scope>
</reference>
<dbReference type="Pfam" id="PF14699">
    <property type="entry name" value="hGDE_N"/>
    <property type="match status" value="1"/>
</dbReference>
<evidence type="ECO:0000256" key="3">
    <source>
        <dbReference type="ARBA" id="ARBA00003530"/>
    </source>
</evidence>
<dbReference type="GO" id="GO:0005980">
    <property type="term" value="P:glycogen catabolic process"/>
    <property type="evidence" value="ECO:0007669"/>
    <property type="project" value="InterPro"/>
</dbReference>
<evidence type="ECO:0000256" key="14">
    <source>
        <dbReference type="ARBA" id="ARBA00023295"/>
    </source>
</evidence>
<keyword evidence="8" id="KW-0963">Cytoplasm</keyword>
<evidence type="ECO:0000256" key="16">
    <source>
        <dbReference type="ARBA" id="ARBA00031477"/>
    </source>
</evidence>
<gene>
    <name evidence="22" type="ORF">MELIAE_LOCUS6817</name>
</gene>
<dbReference type="GO" id="GO:0004135">
    <property type="term" value="F:amylo-alpha-1,6-glucosidase activity"/>
    <property type="evidence" value="ECO:0007669"/>
    <property type="project" value="UniProtKB-EC"/>
</dbReference>
<comment type="catalytic activity">
    <reaction evidence="1">
        <text>Transfers a segment of a (1-&gt;4)-alpha-D-glucan to a new position in an acceptor, which may be glucose or a (1-&gt;4)-alpha-D-glucan.</text>
        <dbReference type="EC" id="2.4.1.25"/>
    </reaction>
</comment>
<evidence type="ECO:0000256" key="2">
    <source>
        <dbReference type="ARBA" id="ARBA00000927"/>
    </source>
</evidence>
<dbReference type="SUPFAM" id="SSF48208">
    <property type="entry name" value="Six-hairpin glycosidases"/>
    <property type="match status" value="1"/>
</dbReference>
<dbReference type="InterPro" id="IPR032790">
    <property type="entry name" value="GDE_C"/>
</dbReference>
<dbReference type="FunFam" id="1.50.10.10:FF:000039">
    <property type="entry name" value="Glycogen debranching enzyme Gdb1, putative"/>
    <property type="match status" value="1"/>
</dbReference>
<dbReference type="NCBIfam" id="TIGR01531">
    <property type="entry name" value="glyc_debranch"/>
    <property type="match status" value="1"/>
</dbReference>
<protein>
    <recommendedName>
        <fullName evidence="7">Glycogen debranching enzyme</fullName>
        <ecNumber evidence="5">2.4.1.25</ecNumber>
        <ecNumber evidence="6">3.2.1.33</ecNumber>
    </recommendedName>
    <alternativeName>
        <fullName evidence="16">Glycogen debrancher</fullName>
    </alternativeName>
</protein>
<evidence type="ECO:0000256" key="6">
    <source>
        <dbReference type="ARBA" id="ARBA00012778"/>
    </source>
</evidence>
<keyword evidence="11" id="KW-0378">Hydrolase</keyword>
<dbReference type="SUPFAM" id="SSF51445">
    <property type="entry name" value="(Trans)glycosidases"/>
    <property type="match status" value="1"/>
</dbReference>
<keyword evidence="13" id="KW-0511">Multifunctional enzyme</keyword>
<comment type="function">
    <text evidence="3">Multifunctional enzyme acting as 1,4-alpha-D-glucan:1,4-alpha-D-glucan 4-alpha-D-glycosyltransferase and amylo-1,6-glucosidase in glycogen degradation.</text>
</comment>
<dbReference type="InterPro" id="IPR029436">
    <property type="entry name" value="AGL_euk_N"/>
</dbReference>
<evidence type="ECO:0000256" key="4">
    <source>
        <dbReference type="ARBA" id="ARBA00004496"/>
    </source>
</evidence>
<feature type="region of interest" description="Disordered" evidence="17">
    <location>
        <begin position="140"/>
        <end position="166"/>
    </location>
</feature>
<dbReference type="InterPro" id="IPR017853">
    <property type="entry name" value="GH"/>
</dbReference>
<evidence type="ECO:0000259" key="20">
    <source>
        <dbReference type="Pfam" id="PF14701"/>
    </source>
</evidence>
<dbReference type="InterPro" id="IPR032792">
    <property type="entry name" value="AGL_glucanoTrfase"/>
</dbReference>
<evidence type="ECO:0000256" key="7">
    <source>
        <dbReference type="ARBA" id="ARBA00020723"/>
    </source>
</evidence>
<feature type="domain" description="Glycogen debranching enzyme central" evidence="21">
    <location>
        <begin position="1240"/>
        <end position="1513"/>
    </location>
</feature>
<dbReference type="GO" id="GO:0005978">
    <property type="term" value="P:glycogen biosynthetic process"/>
    <property type="evidence" value="ECO:0007669"/>
    <property type="project" value="UniProtKB-KW"/>
</dbReference>
<name>A0A9P0B320_BRAAE</name>
<feature type="compositionally biased region" description="Low complexity" evidence="17">
    <location>
        <begin position="100"/>
        <end position="110"/>
    </location>
</feature>
<dbReference type="EMBL" id="OV121135">
    <property type="protein sequence ID" value="CAH0555446.1"/>
    <property type="molecule type" value="Genomic_DNA"/>
</dbReference>
<dbReference type="CDD" id="cd11327">
    <property type="entry name" value="AmyAc_Glg_debranch_2"/>
    <property type="match status" value="1"/>
</dbReference>
<accession>A0A9P0B320</accession>
<evidence type="ECO:0000256" key="1">
    <source>
        <dbReference type="ARBA" id="ARBA00000439"/>
    </source>
</evidence>
<comment type="catalytic activity">
    <reaction evidence="2">
        <text>Hydrolysis of (1-&gt;6)-alpha-D-glucosidic branch linkages in glycogen phosphorylase limit dextrin.</text>
        <dbReference type="EC" id="3.2.1.33"/>
    </reaction>
</comment>
<dbReference type="GO" id="GO:0005737">
    <property type="term" value="C:cytoplasm"/>
    <property type="evidence" value="ECO:0007669"/>
    <property type="project" value="UniProtKB-SubCell"/>
</dbReference>
<evidence type="ECO:0000256" key="12">
    <source>
        <dbReference type="ARBA" id="ARBA00023056"/>
    </source>
</evidence>
<dbReference type="Gene3D" id="1.50.10.10">
    <property type="match status" value="1"/>
</dbReference>
<keyword evidence="10" id="KW-0808">Transferase</keyword>
<sequence length="2080" mass="236173">MIEYIIVFLVFAASMLASFLFLGGVFGKGDTPDKKLQKEDNKNKKKSLEIGRKSDVPIENNIREAIEDKLDKKKNKNSKGSKEDLGKKNTGEVNKKDKNNVNVAKKGNNKSLDEKKSKKVEDLSPETELDLNSWEIAKSKKTTKKSKSSLNAEPKLSTSPKSEKINKEKKVEAFISENSKPIVKSEPIINSVEVKSENCLQKKESIIRDNITYSEICSNNIKPKDTEFYENLSKEELKRLEKELEICTITLKKQEEINNSFDNNTNPSEKVTPNGDAEIPKNILVTENGNAQIQEIKEKPSLCDNIEDIDSEDLNPKTDLKSCKNHIKEQDFPIQTQIFSKEPEIIIPLEIQEQSNISSEEVTPNGNAEVKEISLYSKIKGTFVNNCQDLSTNTKDLREEELNSRNLNNIEKEITEICKNHTEEHISISQEVTEKTNGDKIPILCDKIEQIVEQYFEVIEKDPETELFVIKNSEDLCPKTDHLEEVEIVENCINQPRENYSCTLEYLKQDSSVETQKILKEATASPESIPTTNETVKMPAIAQVRVLTLNDNEHQISTIYRIEHDWIIQFRLGPSLLGRKVSLKCNYPVEKKEFKREVYQQLPWLKEHENSDDTALYAQITAQIAGSFHFYFVYGESEEPRGSGYFLVDPVIKVGVNDTLPLDCIQCQTVLAKNLGSFSTWENKLRVAKESGYNMIHFTPIQELGVSNSCYSLSEQLKLNPGFQKNDGSMVTYDEVEELTNKMRSEWKVASICDIVLNHTANESEWLVDHPEVTYNCQNCLYMRPAYLLDAALHTFSMDVKNGVYDTRGIPPEVSTEDHLNAIRYHLHTSVLQPLKLQELMICDVSKIVVEFLNAAKSVEPNTQGVCKENLELIQDPEYRRLKSGVHMELAMKLYNVYRPDCFDEDSRIRKCTEEFKNVLDSLNNAVISELNDHLNAAVENTIAGLRYFRVQHDGPKVREITIKNPLVFRYFTDHGEPKTLQDHEALMYSPNGKYLMAHNGWVMNSDPLRNFAAQDSNVYIRRELIAWGDSVKLRYGDKPEDCPYLWEHMKKYVKDTVRIFDGVRLDNCHSTPIPVAEYLLDFARTVRPDLYVVAELFTNSDMTDNIFVNRLGITSLIREAMSAGDSHEEGRLVYRYGGQPVGSFLQPPTRPLVPSVAHALFLDLTHDNPSPVEKRSVFDMLPSTALVNMAACASGSNRGYDELVPHHIHVVDESREYTEWATDEKLAVGNAKYVTDKTGIVPAKKVLNDIHYKLGRDGFNQVYVDQMDADIVAVTRHNPESHESYILVAFTAFGHPGEFSENQQRNIKPLRFEGNLVEIAVEATLSHVGVKSGKSKFTNSNNFVKDNKFINGLSEYQVSLKEHIQLPESDIFEKSDSGTENVAQLNFKNFKPGSIVIVRVSLPDAMQKAVQSVRKLMAEFAISKETKLTKIIKKMTLFDLNRALYRCDQEENDEFNHIHAYNIPGFGSLIYAGLQGFMTVMSNIRPSNDLGHPMCGNLRDGNWMIDYIWQRLILNPGTQELGKWIEENVKCFNNIPRYLVPCYFDVVLTGLYTLLLEQCYNSMTDFVKDGSTFVRALALGSVQLTGYVKSAQLPQLSPNLAPPKPPTRINDKGDAEEACATLSAGLPHFSTGYMRNWGRDTFIALRGNLILTGRYEEARQHILGYAATLRHGLIPNLLFGGVQARFNCRDAIWWWLYCIREYCTDVPNGLNILNDEVSRIFPTDESEPTPAGSVDQPLHEIMQEALNVHFQGLAFRERNAGSQIDAHMTEKGFNNQIGVHPETGFVFGGNEMNCGTWMDKMGSSDKAGNRGKPATPRDGSAVELVGLSYAVVSWLHSLNVEKKFPHSGVTRTHKNGSKTTWSYYEWAGKIKANFEKYFWVNTAPVEGEIRPDLINKRGIYKDCYGASQDWTDFQLRCNVPVAMCVAPEIFNPQHAWEALKQTEKYLLGPLGMKTLDPEDWAYDGNYDNSNDSTDFKLAHGLNYHQGPEWVWPMGFFLRAKLHFAAQNNAQQETVSKLKTILSRHFVELQTSPWRGLPELTNKDGAYCNDSCRTQAWSMSCILEVLYDLQKIEAKLMKGN</sequence>
<keyword evidence="23" id="KW-1185">Reference proteome</keyword>
<comment type="similarity">
    <text evidence="15">Belongs to the glycogen debranching enzyme family.</text>
</comment>
<feature type="domain" description="Eukaryotic glycogen debranching enzyme N-terminal" evidence="19">
    <location>
        <begin position="569"/>
        <end position="654"/>
    </location>
</feature>
<dbReference type="InterPro" id="IPR006421">
    <property type="entry name" value="Glycogen_debranch_met"/>
</dbReference>
<evidence type="ECO:0000259" key="21">
    <source>
        <dbReference type="Pfam" id="PF14702"/>
    </source>
</evidence>
<dbReference type="InterPro" id="IPR012341">
    <property type="entry name" value="6hp_glycosidase-like_sf"/>
</dbReference>
<evidence type="ECO:0000256" key="13">
    <source>
        <dbReference type="ARBA" id="ARBA00023268"/>
    </source>
</evidence>
<feature type="compositionally biased region" description="Basic and acidic residues" evidence="17">
    <location>
        <begin position="80"/>
        <end position="99"/>
    </location>
</feature>
<dbReference type="EC" id="2.4.1.25" evidence="5"/>
<keyword evidence="9" id="KW-0328">Glycosyltransferase</keyword>
<evidence type="ECO:0000259" key="19">
    <source>
        <dbReference type="Pfam" id="PF14699"/>
    </source>
</evidence>
<evidence type="ECO:0000256" key="10">
    <source>
        <dbReference type="ARBA" id="ARBA00022679"/>
    </source>
</evidence>
<dbReference type="InterPro" id="IPR032788">
    <property type="entry name" value="AGL_central"/>
</dbReference>
<evidence type="ECO:0000259" key="18">
    <source>
        <dbReference type="Pfam" id="PF06202"/>
    </source>
</evidence>
<evidence type="ECO:0000256" key="17">
    <source>
        <dbReference type="SAM" id="MobiDB-lite"/>
    </source>
</evidence>
<proteinExistence type="inferred from homology"/>
<dbReference type="EC" id="3.2.1.33" evidence="6"/>
<dbReference type="Pfam" id="PF06202">
    <property type="entry name" value="GDE_C"/>
    <property type="match status" value="1"/>
</dbReference>
<dbReference type="InterPro" id="IPR008928">
    <property type="entry name" value="6-hairpin_glycosidase_sf"/>
</dbReference>
<comment type="subcellular location">
    <subcellularLocation>
        <location evidence="4">Cytoplasm</location>
    </subcellularLocation>
</comment>
<dbReference type="OrthoDB" id="10248904at2759"/>
<organism evidence="22 23">
    <name type="scientific">Brassicogethes aeneus</name>
    <name type="common">Rape pollen beetle</name>
    <name type="synonym">Meligethes aeneus</name>
    <dbReference type="NCBI Taxonomy" id="1431903"/>
    <lineage>
        <taxon>Eukaryota</taxon>
        <taxon>Metazoa</taxon>
        <taxon>Ecdysozoa</taxon>
        <taxon>Arthropoda</taxon>
        <taxon>Hexapoda</taxon>
        <taxon>Insecta</taxon>
        <taxon>Pterygota</taxon>
        <taxon>Neoptera</taxon>
        <taxon>Endopterygota</taxon>
        <taxon>Coleoptera</taxon>
        <taxon>Polyphaga</taxon>
        <taxon>Cucujiformia</taxon>
        <taxon>Nitidulidae</taxon>
        <taxon>Meligethinae</taxon>
        <taxon>Brassicogethes</taxon>
    </lineage>
</organism>
<dbReference type="GO" id="GO:0004134">
    <property type="term" value="F:4-alpha-glucanotransferase activity"/>
    <property type="evidence" value="ECO:0007669"/>
    <property type="project" value="UniProtKB-EC"/>
</dbReference>
<evidence type="ECO:0000256" key="9">
    <source>
        <dbReference type="ARBA" id="ARBA00022676"/>
    </source>
</evidence>
<feature type="region of interest" description="Disordered" evidence="17">
    <location>
        <begin position="67"/>
        <end position="127"/>
    </location>
</feature>
<dbReference type="Pfam" id="PF14702">
    <property type="entry name" value="hGDE_central"/>
    <property type="match status" value="1"/>
</dbReference>
<dbReference type="FunFam" id="3.20.20.80:FF:000206">
    <property type="entry name" value="Amylo-alpha-1, 6-glucosidase, 4-alpha-glucanotransferase b"/>
    <property type="match status" value="1"/>
</dbReference>
<dbReference type="PANTHER" id="PTHR10569">
    <property type="entry name" value="GLYCOGEN DEBRANCHING ENZYME"/>
    <property type="match status" value="1"/>
</dbReference>
<feature type="region of interest" description="Disordered" evidence="17">
    <location>
        <begin position="32"/>
        <end position="54"/>
    </location>
</feature>
<keyword evidence="12" id="KW-0320">Glycogen biosynthesis</keyword>
<evidence type="ECO:0000256" key="15">
    <source>
        <dbReference type="ARBA" id="ARBA00025780"/>
    </source>
</evidence>
<dbReference type="Gene3D" id="3.20.20.80">
    <property type="entry name" value="Glycosidases"/>
    <property type="match status" value="2"/>
</dbReference>
<evidence type="ECO:0000256" key="8">
    <source>
        <dbReference type="ARBA" id="ARBA00022490"/>
    </source>
</evidence>
<keyword evidence="14" id="KW-0326">Glycosidase</keyword>
<dbReference type="FunFam" id="3.20.20.80:FF:000070">
    <property type="entry name" value="GDB1p Glycogen debranching enzyme"/>
    <property type="match status" value="1"/>
</dbReference>
<dbReference type="Pfam" id="PF14701">
    <property type="entry name" value="hDGE_amylase"/>
    <property type="match status" value="1"/>
</dbReference>
<feature type="domain" description="Glycogen debranching enzyme glucanotransferase" evidence="20">
    <location>
        <begin position="659"/>
        <end position="1092"/>
    </location>
</feature>
<feature type="compositionally biased region" description="Basic and acidic residues" evidence="17">
    <location>
        <begin position="111"/>
        <end position="122"/>
    </location>
</feature>
<feature type="domain" description="Glycogen debranching enzyme C-terminal" evidence="18">
    <location>
        <begin position="1617"/>
        <end position="2064"/>
    </location>
</feature>
<evidence type="ECO:0000313" key="22">
    <source>
        <dbReference type="EMBL" id="CAH0555446.1"/>
    </source>
</evidence>
<dbReference type="PANTHER" id="PTHR10569:SF2">
    <property type="entry name" value="GLYCOGEN DEBRANCHING ENZYME"/>
    <property type="match status" value="1"/>
</dbReference>
<evidence type="ECO:0000313" key="23">
    <source>
        <dbReference type="Proteomes" id="UP001154078"/>
    </source>
</evidence>
<evidence type="ECO:0000256" key="5">
    <source>
        <dbReference type="ARBA" id="ARBA00012560"/>
    </source>
</evidence>
<dbReference type="InterPro" id="IPR010401">
    <property type="entry name" value="AGL/Gdb1"/>
</dbReference>
<dbReference type="Proteomes" id="UP001154078">
    <property type="component" value="Chromosome 4"/>
</dbReference>